<name>A0ABQ2SDP0_9DEIO</name>
<protein>
    <recommendedName>
        <fullName evidence="4">TubC N-terminal docking domain-containing protein</fullName>
    </recommendedName>
</protein>
<reference evidence="3" key="1">
    <citation type="journal article" date="2019" name="Int. J. Syst. Evol. Microbiol.">
        <title>The Global Catalogue of Microorganisms (GCM) 10K type strain sequencing project: providing services to taxonomists for standard genome sequencing and annotation.</title>
        <authorList>
            <consortium name="The Broad Institute Genomics Platform"/>
            <consortium name="The Broad Institute Genome Sequencing Center for Infectious Disease"/>
            <person name="Wu L."/>
            <person name="Ma J."/>
        </authorList>
    </citation>
    <scope>NUCLEOTIDE SEQUENCE [LARGE SCALE GENOMIC DNA]</scope>
    <source>
        <strain evidence="3">JCM 31406</strain>
    </source>
</reference>
<evidence type="ECO:0000313" key="3">
    <source>
        <dbReference type="Proteomes" id="UP000620633"/>
    </source>
</evidence>
<accession>A0ABQ2SDP0</accession>
<dbReference type="InterPro" id="IPR018106">
    <property type="entry name" value="CAP_CS_N"/>
</dbReference>
<evidence type="ECO:0000313" key="2">
    <source>
        <dbReference type="EMBL" id="GGS14565.1"/>
    </source>
</evidence>
<evidence type="ECO:0008006" key="4">
    <source>
        <dbReference type="Google" id="ProtNLM"/>
    </source>
</evidence>
<dbReference type="RefSeq" id="WP_189098326.1">
    <property type="nucleotide sequence ID" value="NZ_BMQO01000001.1"/>
</dbReference>
<evidence type="ECO:0000256" key="1">
    <source>
        <dbReference type="SAM" id="MobiDB-lite"/>
    </source>
</evidence>
<comment type="caution">
    <text evidence="2">The sequence shown here is derived from an EMBL/GenBank/DDBJ whole genome shotgun (WGS) entry which is preliminary data.</text>
</comment>
<gene>
    <name evidence="2" type="ORF">GCM10008961_02280</name>
</gene>
<dbReference type="PROSITE" id="PS01088">
    <property type="entry name" value="CAP_1"/>
    <property type="match status" value="1"/>
</dbReference>
<keyword evidence="3" id="KW-1185">Reference proteome</keyword>
<proteinExistence type="predicted"/>
<sequence length="212" mass="21508">MTGAAVPALLSRLEGAGARLEVQGGALILTGKRPPADLLNEARDRKAEVLAWLTAPDAGAEVVNSCNNLCPPEDPAPLTVPSSPDPMPAPGEVVGNATTSRAARGVPLEEARARNAHAATLPGHCGSCARAVPAPEWGPGMVTCACPPAAWKPVPPPLALHPACRCGAYLTDGEDVGRGWKARAAARPTRGNLRAAPPAGWDDLPGLEGGAA</sequence>
<feature type="region of interest" description="Disordered" evidence="1">
    <location>
        <begin position="186"/>
        <end position="212"/>
    </location>
</feature>
<dbReference type="EMBL" id="BMQO01000001">
    <property type="protein sequence ID" value="GGS14565.1"/>
    <property type="molecule type" value="Genomic_DNA"/>
</dbReference>
<organism evidence="2 3">
    <name type="scientific">Deinococcus knuensis</name>
    <dbReference type="NCBI Taxonomy" id="1837380"/>
    <lineage>
        <taxon>Bacteria</taxon>
        <taxon>Thermotogati</taxon>
        <taxon>Deinococcota</taxon>
        <taxon>Deinococci</taxon>
        <taxon>Deinococcales</taxon>
        <taxon>Deinococcaceae</taxon>
        <taxon>Deinococcus</taxon>
    </lineage>
</organism>
<dbReference type="Proteomes" id="UP000620633">
    <property type="component" value="Unassembled WGS sequence"/>
</dbReference>